<dbReference type="InterPro" id="IPR041238">
    <property type="entry name" value="Rap1a"/>
</dbReference>
<feature type="domain" description="Rap1a immunity protein" evidence="2">
    <location>
        <begin position="30"/>
        <end position="125"/>
    </location>
</feature>
<dbReference type="Proteomes" id="UP000034491">
    <property type="component" value="Unassembled WGS sequence"/>
</dbReference>
<keyword evidence="1" id="KW-0732">Signal</keyword>
<keyword evidence="4" id="KW-1185">Reference proteome</keyword>
<evidence type="ECO:0000259" key="2">
    <source>
        <dbReference type="Pfam" id="PF18602"/>
    </source>
</evidence>
<evidence type="ECO:0000256" key="1">
    <source>
        <dbReference type="SAM" id="SignalP"/>
    </source>
</evidence>
<evidence type="ECO:0000313" key="4">
    <source>
        <dbReference type="Proteomes" id="UP000034491"/>
    </source>
</evidence>
<accession>A0A0M2RCE0</accession>
<dbReference type="OrthoDB" id="9831791at2"/>
<feature type="chain" id="PRO_5005640663" description="Rap1a immunity protein domain-containing protein" evidence="1">
    <location>
        <begin position="22"/>
        <end position="126"/>
    </location>
</feature>
<dbReference type="Gene3D" id="1.10.890.40">
    <property type="match status" value="1"/>
</dbReference>
<dbReference type="AlphaFoldDB" id="A0A0M2RCE0"/>
<comment type="caution">
    <text evidence="3">The sequence shown here is derived from an EMBL/GenBank/DDBJ whole genome shotgun (WGS) entry which is preliminary data.</text>
</comment>
<proteinExistence type="predicted"/>
<sequence>MIKKFITAFIFILLGTGYSNAFPTHGDLIYDACKNGKQVGKRVYLEGELLTTPDNLLAAKKGIYCAGYIMAAEDDLREKEAVCLPPRSSKVSINAVIDYFEKHPELKKKNARIAVDAAIKAKFPCP</sequence>
<feature type="signal peptide" evidence="1">
    <location>
        <begin position="1"/>
        <end position="21"/>
    </location>
</feature>
<dbReference type="Pfam" id="PF18602">
    <property type="entry name" value="Rap1a"/>
    <property type="match status" value="1"/>
</dbReference>
<dbReference type="EMBL" id="LANI01000002">
    <property type="protein sequence ID" value="KKJ78104.1"/>
    <property type="molecule type" value="Genomic_DNA"/>
</dbReference>
<evidence type="ECO:0000313" key="3">
    <source>
        <dbReference type="EMBL" id="KKJ78104.1"/>
    </source>
</evidence>
<protein>
    <recommendedName>
        <fullName evidence="2">Rap1a immunity protein domain-containing protein</fullName>
    </recommendedName>
</protein>
<organism evidence="3 4">
    <name type="scientific">Kiloniella litopenaei</name>
    <dbReference type="NCBI Taxonomy" id="1549748"/>
    <lineage>
        <taxon>Bacteria</taxon>
        <taxon>Pseudomonadati</taxon>
        <taxon>Pseudomonadota</taxon>
        <taxon>Alphaproteobacteria</taxon>
        <taxon>Rhodospirillales</taxon>
        <taxon>Kiloniellaceae</taxon>
        <taxon>Kiloniella</taxon>
    </lineage>
</organism>
<reference evidence="3 4" key="1">
    <citation type="submission" date="2015-03" db="EMBL/GenBank/DDBJ databases">
        <title>Genome sequence of Kiloniella sp. P1-1, isolated from the gut microflora of Pacific white shrimp, Penaeus vannamei.</title>
        <authorList>
            <person name="Shao Z."/>
            <person name="Wang L."/>
            <person name="Li X."/>
        </authorList>
    </citation>
    <scope>NUCLEOTIDE SEQUENCE [LARGE SCALE GENOMIC DNA]</scope>
    <source>
        <strain evidence="3 4">P1-1</strain>
    </source>
</reference>
<gene>
    <name evidence="3" type="ORF">WH95_01755</name>
</gene>
<name>A0A0M2RCE0_9PROT</name>
<dbReference type="RefSeq" id="WP_046502242.1">
    <property type="nucleotide sequence ID" value="NZ_LANI01000002.1"/>
</dbReference>